<gene>
    <name evidence="2" type="ORF">PH7735_02926</name>
</gene>
<dbReference type="AlphaFoldDB" id="A0A0P1ICQ3"/>
<protein>
    <recommendedName>
        <fullName evidence="4">Porin</fullName>
    </recommendedName>
</protein>
<evidence type="ECO:0000256" key="1">
    <source>
        <dbReference type="SAM" id="SignalP"/>
    </source>
</evidence>
<feature type="chain" id="PRO_5006065133" description="Porin" evidence="1">
    <location>
        <begin position="40"/>
        <end position="372"/>
    </location>
</feature>
<feature type="signal peptide" evidence="1">
    <location>
        <begin position="1"/>
        <end position="39"/>
    </location>
</feature>
<proteinExistence type="predicted"/>
<dbReference type="GeneID" id="83881925"/>
<dbReference type="EMBL" id="CYTW01000003">
    <property type="protein sequence ID" value="CUK05633.1"/>
    <property type="molecule type" value="Genomic_DNA"/>
</dbReference>
<organism evidence="2 3">
    <name type="scientific">Shimia thalassica</name>
    <dbReference type="NCBI Taxonomy" id="1715693"/>
    <lineage>
        <taxon>Bacteria</taxon>
        <taxon>Pseudomonadati</taxon>
        <taxon>Pseudomonadota</taxon>
        <taxon>Alphaproteobacteria</taxon>
        <taxon>Rhodobacterales</taxon>
        <taxon>Roseobacteraceae</taxon>
    </lineage>
</organism>
<dbReference type="InterPro" id="IPR023614">
    <property type="entry name" value="Porin_dom_sf"/>
</dbReference>
<reference evidence="3" key="1">
    <citation type="submission" date="2015-09" db="EMBL/GenBank/DDBJ databases">
        <authorList>
            <person name="Rodrigo-Torres Lidia"/>
            <person name="Arahal R.David."/>
        </authorList>
    </citation>
    <scope>NUCLEOTIDE SEQUENCE [LARGE SCALE GENOMIC DNA]</scope>
    <source>
        <strain evidence="3">CECT 7735</strain>
    </source>
</reference>
<evidence type="ECO:0000313" key="2">
    <source>
        <dbReference type="EMBL" id="CUK05633.1"/>
    </source>
</evidence>
<name>A0A0P1ICQ3_9RHOB</name>
<dbReference type="RefSeq" id="WP_058312090.1">
    <property type="nucleotide sequence ID" value="NZ_CYTW01000003.1"/>
</dbReference>
<dbReference type="Gene3D" id="2.40.160.10">
    <property type="entry name" value="Porin"/>
    <property type="match status" value="1"/>
</dbReference>
<dbReference type="STRING" id="1715693.PH7735_02926"/>
<evidence type="ECO:0000313" key="3">
    <source>
        <dbReference type="Proteomes" id="UP000051870"/>
    </source>
</evidence>
<accession>A0A0P1ICQ3</accession>
<keyword evidence="3" id="KW-1185">Reference proteome</keyword>
<dbReference type="Proteomes" id="UP000051870">
    <property type="component" value="Unassembled WGS sequence"/>
</dbReference>
<dbReference type="SUPFAM" id="SSF56935">
    <property type="entry name" value="Porins"/>
    <property type="match status" value="1"/>
</dbReference>
<sequence length="372" mass="39816">MTHKGTPFSGQNPTPFRFLQTGSALALSAVCLLSTPQNAAASDAEKSPLTFNLGSGYSATLYGYVKADFLWDDGYDLGRTTSSIKSIGLPGGPAAGSFDNQQLDETRIGLKVDGPNGFFARLEGDFYGADTSLRWRHAYIDWYGVIVGQNWTNFMSVENLADTVDFQGSGAVPFARLPQIRYTYSGIKNTTLSASIEEDVSNDDDYMLTIAARYGFKSGMVRASAMTRDTMVGGSQVDGWGLNLSTVLNPWHGGTVKLNYTTGEGIADVLAAGLTGTALSIGGNAVGTDAVAVTVAHQVNDKLKLAATGSWVSLDQSSGTDTDSLTSVHLSAFYKVQKNTTLMLEYFTGDRKQGDGNSFEANRVQFAVKYDF</sequence>
<keyword evidence="1" id="KW-0732">Signal</keyword>
<evidence type="ECO:0008006" key="4">
    <source>
        <dbReference type="Google" id="ProtNLM"/>
    </source>
</evidence>